<dbReference type="GO" id="GO:0005777">
    <property type="term" value="C:peroxisome"/>
    <property type="evidence" value="ECO:0007669"/>
    <property type="project" value="InterPro"/>
</dbReference>
<reference evidence="2 3" key="1">
    <citation type="journal article" date="2021" name="Commun. Biol.">
        <title>The genome of Shorea leprosula (Dipterocarpaceae) highlights the ecological relevance of drought in aseasonal tropical rainforests.</title>
        <authorList>
            <person name="Ng K.K.S."/>
            <person name="Kobayashi M.J."/>
            <person name="Fawcett J.A."/>
            <person name="Hatakeyama M."/>
            <person name="Paape T."/>
            <person name="Ng C.H."/>
            <person name="Ang C.C."/>
            <person name="Tnah L.H."/>
            <person name="Lee C.T."/>
            <person name="Nishiyama T."/>
            <person name="Sese J."/>
            <person name="O'Brien M.J."/>
            <person name="Copetti D."/>
            <person name="Mohd Noor M.I."/>
            <person name="Ong R.C."/>
            <person name="Putra M."/>
            <person name="Sireger I.Z."/>
            <person name="Indrioko S."/>
            <person name="Kosugi Y."/>
            <person name="Izuno A."/>
            <person name="Isagi Y."/>
            <person name="Lee S.L."/>
            <person name="Shimizu K.K."/>
        </authorList>
    </citation>
    <scope>NUCLEOTIDE SEQUENCE [LARGE SCALE GENOMIC DNA]</scope>
    <source>
        <strain evidence="2">214</strain>
    </source>
</reference>
<comment type="caution">
    <text evidence="2">The sequence shown here is derived from an EMBL/GenBank/DDBJ whole genome shotgun (WGS) entry which is preliminary data.</text>
</comment>
<dbReference type="GO" id="GO:0010468">
    <property type="term" value="P:regulation of gene expression"/>
    <property type="evidence" value="ECO:0007669"/>
    <property type="project" value="InterPro"/>
</dbReference>
<keyword evidence="3" id="KW-1185">Reference proteome</keyword>
<gene>
    <name evidence="2" type="ORF">SLEP1_g33781</name>
</gene>
<evidence type="ECO:0000313" key="3">
    <source>
        <dbReference type="Proteomes" id="UP001054252"/>
    </source>
</evidence>
<accession>A0AAV5KI04</accession>
<organism evidence="2 3">
    <name type="scientific">Rubroshorea leprosula</name>
    <dbReference type="NCBI Taxonomy" id="152421"/>
    <lineage>
        <taxon>Eukaryota</taxon>
        <taxon>Viridiplantae</taxon>
        <taxon>Streptophyta</taxon>
        <taxon>Embryophyta</taxon>
        <taxon>Tracheophyta</taxon>
        <taxon>Spermatophyta</taxon>
        <taxon>Magnoliopsida</taxon>
        <taxon>eudicotyledons</taxon>
        <taxon>Gunneridae</taxon>
        <taxon>Pentapetalae</taxon>
        <taxon>rosids</taxon>
        <taxon>malvids</taxon>
        <taxon>Malvales</taxon>
        <taxon>Dipterocarpaceae</taxon>
        <taxon>Rubroshorea</taxon>
    </lineage>
</organism>
<protein>
    <recommendedName>
        <fullName evidence="1">NYN domain-containing protein</fullName>
    </recommendedName>
</protein>
<dbReference type="GO" id="GO:0004540">
    <property type="term" value="F:RNA nuclease activity"/>
    <property type="evidence" value="ECO:0007669"/>
    <property type="project" value="InterPro"/>
</dbReference>
<dbReference type="PANTHER" id="PTHR14379">
    <property type="entry name" value="LIMKAIN B LKAP"/>
    <property type="match status" value="1"/>
</dbReference>
<dbReference type="AlphaFoldDB" id="A0AAV5KI04"/>
<dbReference type="PANTHER" id="PTHR14379:SF82">
    <property type="entry name" value="OS08G0230500 PROTEIN"/>
    <property type="match status" value="1"/>
</dbReference>
<dbReference type="Pfam" id="PF01936">
    <property type="entry name" value="NYN"/>
    <property type="match status" value="1"/>
</dbReference>
<sequence length="366" mass="40376">MTVNFASQQMENLLKENKHFRCKRLAEALECIDKLDELLQDTADNVALFRAITVELKEKLKAWITEFERQLTIPVYQLNPAASTTSVAVDKDALSGVKLNGINNSKEQLLQDLVKNHISTDGVRTQIQQNIKSTVPSTYIMQSNPFQRPTGTSVKPPILSQPKTESAPNHFHEALIDTGACGLDEKTVTYSKNLPLATNLQNRSSSYGLIGIFWDMECCAVPSNVGECVAVNVKEALRKHPEINGAVSLFNGYGDTNCCPRHIRLACHHTGVTLIVVPNGRKEAVYKTILRDMFTFACNHVKSYIVLISGNGDFTRALHILGQLGHTVILAVPSGVGVSSHCDTSKYVCDWPNLAHGKALFHPQKL</sequence>
<evidence type="ECO:0000259" key="1">
    <source>
        <dbReference type="Pfam" id="PF01936"/>
    </source>
</evidence>
<proteinExistence type="predicted"/>
<evidence type="ECO:0000313" key="2">
    <source>
        <dbReference type="EMBL" id="GKV24131.1"/>
    </source>
</evidence>
<dbReference type="InterPro" id="IPR021139">
    <property type="entry name" value="NYN"/>
</dbReference>
<feature type="domain" description="NYN" evidence="1">
    <location>
        <begin position="210"/>
        <end position="332"/>
    </location>
</feature>
<dbReference type="EMBL" id="BPVZ01000064">
    <property type="protein sequence ID" value="GKV24131.1"/>
    <property type="molecule type" value="Genomic_DNA"/>
</dbReference>
<dbReference type="InterPro" id="IPR024768">
    <property type="entry name" value="Marf1"/>
</dbReference>
<name>A0AAV5KI04_9ROSI</name>
<dbReference type="CDD" id="cd10910">
    <property type="entry name" value="PIN_limkain_b1_N_like"/>
    <property type="match status" value="1"/>
</dbReference>
<dbReference type="Proteomes" id="UP001054252">
    <property type="component" value="Unassembled WGS sequence"/>
</dbReference>